<accession>A0ABV6DPN3</accession>
<dbReference type="RefSeq" id="WP_377471982.1">
    <property type="nucleotide sequence ID" value="NZ_JBHLWN010000076.1"/>
</dbReference>
<dbReference type="InterPro" id="IPR002545">
    <property type="entry name" value="CheW-lke_dom"/>
</dbReference>
<dbReference type="PROSITE" id="PS50851">
    <property type="entry name" value="CHEW"/>
    <property type="match status" value="1"/>
</dbReference>
<comment type="caution">
    <text evidence="2">The sequence shown here is derived from an EMBL/GenBank/DDBJ whole genome shotgun (WGS) entry which is preliminary data.</text>
</comment>
<feature type="domain" description="CheW-like" evidence="1">
    <location>
        <begin position="6"/>
        <end position="141"/>
    </location>
</feature>
<reference evidence="2 3" key="1">
    <citation type="submission" date="2024-09" db="EMBL/GenBank/DDBJ databases">
        <authorList>
            <person name="Sun Q."/>
            <person name="Mori K."/>
        </authorList>
    </citation>
    <scope>NUCLEOTIDE SEQUENCE [LARGE SCALE GENOMIC DNA]</scope>
    <source>
        <strain evidence="2 3">CCM 7759</strain>
    </source>
</reference>
<dbReference type="InterPro" id="IPR039315">
    <property type="entry name" value="CheW"/>
</dbReference>
<dbReference type="Gene3D" id="2.40.50.180">
    <property type="entry name" value="CheA-289, Domain 4"/>
    <property type="match status" value="1"/>
</dbReference>
<evidence type="ECO:0000259" key="1">
    <source>
        <dbReference type="PROSITE" id="PS50851"/>
    </source>
</evidence>
<name>A0ABV6DPN3_9BACL</name>
<dbReference type="Proteomes" id="UP001589776">
    <property type="component" value="Unassembled WGS sequence"/>
</dbReference>
<proteinExistence type="predicted"/>
<protein>
    <submittedName>
        <fullName evidence="2">Chemotaxis protein CheW</fullName>
    </submittedName>
</protein>
<dbReference type="Gene3D" id="2.30.30.40">
    <property type="entry name" value="SH3 Domains"/>
    <property type="match status" value="1"/>
</dbReference>
<evidence type="ECO:0000313" key="3">
    <source>
        <dbReference type="Proteomes" id="UP001589776"/>
    </source>
</evidence>
<dbReference type="EMBL" id="JBHLWN010000076">
    <property type="protein sequence ID" value="MFC0214592.1"/>
    <property type="molecule type" value="Genomic_DNA"/>
</dbReference>
<dbReference type="SUPFAM" id="SSF50341">
    <property type="entry name" value="CheW-like"/>
    <property type="match status" value="1"/>
</dbReference>
<evidence type="ECO:0000313" key="2">
    <source>
        <dbReference type="EMBL" id="MFC0214592.1"/>
    </source>
</evidence>
<dbReference type="InterPro" id="IPR036061">
    <property type="entry name" value="CheW-like_dom_sf"/>
</dbReference>
<gene>
    <name evidence="2" type="ORF">ACFFK0_19395</name>
</gene>
<dbReference type="PANTHER" id="PTHR22617:SF23">
    <property type="entry name" value="CHEMOTAXIS PROTEIN CHEW"/>
    <property type="match status" value="1"/>
</dbReference>
<organism evidence="2 3">
    <name type="scientific">Paenibacillus chartarius</name>
    <dbReference type="NCBI Taxonomy" id="747481"/>
    <lineage>
        <taxon>Bacteria</taxon>
        <taxon>Bacillati</taxon>
        <taxon>Bacillota</taxon>
        <taxon>Bacilli</taxon>
        <taxon>Bacillales</taxon>
        <taxon>Paenibacillaceae</taxon>
        <taxon>Paenibacillus</taxon>
    </lineage>
</organism>
<keyword evidence="3" id="KW-1185">Reference proteome</keyword>
<dbReference type="PANTHER" id="PTHR22617">
    <property type="entry name" value="CHEMOTAXIS SENSOR HISTIDINE KINASE-RELATED"/>
    <property type="match status" value="1"/>
</dbReference>
<sequence>MEEMAQDQYVEFVVGEVKYAITIHHIHEIIRIQEITQIPNHKPFVKGVINLRGKVLPVVDLREKMGLECAAVTKLTRILVVDISDDVYGVIVDQVNRVATLTDIVPPPEYAVQAGQELMAGIAQEKDKLINILDARRIFTD</sequence>
<dbReference type="Pfam" id="PF01584">
    <property type="entry name" value="CheW"/>
    <property type="match status" value="1"/>
</dbReference>
<dbReference type="SMART" id="SM00260">
    <property type="entry name" value="CheW"/>
    <property type="match status" value="1"/>
</dbReference>